<dbReference type="Gene3D" id="1.20.120.910">
    <property type="entry name" value="DksA, coiled-coil domain"/>
    <property type="match status" value="1"/>
</dbReference>
<evidence type="ECO:0000256" key="4">
    <source>
        <dbReference type="PROSITE-ProRule" id="PRU00510"/>
    </source>
</evidence>
<dbReference type="InterPro" id="IPR000962">
    <property type="entry name" value="Znf_DskA_TraR"/>
</dbReference>
<dbReference type="PANTHER" id="PTHR33823:SF4">
    <property type="entry name" value="GENERAL STRESS PROTEIN 16O"/>
    <property type="match status" value="1"/>
</dbReference>
<dbReference type="PROSITE" id="PS51128">
    <property type="entry name" value="ZF_DKSA_2"/>
    <property type="match status" value="1"/>
</dbReference>
<proteinExistence type="predicted"/>
<comment type="caution">
    <text evidence="4">Lacks conserved residue(s) required for the propagation of feature annotation.</text>
</comment>
<evidence type="ECO:0000256" key="2">
    <source>
        <dbReference type="ARBA" id="ARBA00022771"/>
    </source>
</evidence>
<organism evidence="6 7">
    <name type="scientific">Aquirhabdus parva</name>
    <dbReference type="NCBI Taxonomy" id="2283318"/>
    <lineage>
        <taxon>Bacteria</taxon>
        <taxon>Pseudomonadati</taxon>
        <taxon>Pseudomonadota</taxon>
        <taxon>Gammaproteobacteria</taxon>
        <taxon>Moraxellales</taxon>
        <taxon>Moraxellaceae</taxon>
        <taxon>Aquirhabdus</taxon>
    </lineage>
</organism>
<evidence type="ECO:0000259" key="5">
    <source>
        <dbReference type="Pfam" id="PF01258"/>
    </source>
</evidence>
<evidence type="ECO:0000313" key="6">
    <source>
        <dbReference type="EMBL" id="AXI02125.1"/>
    </source>
</evidence>
<dbReference type="AlphaFoldDB" id="A0A345P4B6"/>
<dbReference type="OrthoDB" id="6064855at2"/>
<evidence type="ECO:0000256" key="1">
    <source>
        <dbReference type="ARBA" id="ARBA00022723"/>
    </source>
</evidence>
<feature type="domain" description="Zinc finger DksA/TraR C4-type" evidence="5">
    <location>
        <begin position="91"/>
        <end position="116"/>
    </location>
</feature>
<name>A0A345P4B6_9GAMM</name>
<dbReference type="KEGG" id="mbah:HYN46_04190"/>
<keyword evidence="3" id="KW-0862">Zinc</keyword>
<evidence type="ECO:0000313" key="7">
    <source>
        <dbReference type="Proteomes" id="UP000253940"/>
    </source>
</evidence>
<sequence length="120" mass="13470">MTTVRTKSEQGMMMSTTTIRAHLVELKKELEGRLARIAAEREERNAPDNDQWSDQASLHGRDDEQFAVQLAASNELIQVNDALSRLDTGHYGFCTVCGEPIEAERLEVLPYAVRCKVHAV</sequence>
<keyword evidence="2" id="KW-0863">Zinc-finger</keyword>
<evidence type="ECO:0000256" key="3">
    <source>
        <dbReference type="ARBA" id="ARBA00022833"/>
    </source>
</evidence>
<reference evidence="6 7" key="1">
    <citation type="submission" date="2018-07" db="EMBL/GenBank/DDBJ databases">
        <title>Genome sequencing of Moraxellaceae gen. HYN0046.</title>
        <authorList>
            <person name="Kim M."/>
            <person name="Yi H."/>
        </authorList>
    </citation>
    <scope>NUCLEOTIDE SEQUENCE [LARGE SCALE GENOMIC DNA]</scope>
    <source>
        <strain evidence="6 7">HYN0046</strain>
    </source>
</reference>
<keyword evidence="7" id="KW-1185">Reference proteome</keyword>
<protein>
    <submittedName>
        <fullName evidence="6">TraR/DksA family transcriptional regulator</fullName>
    </submittedName>
</protein>
<accession>A0A345P4B6</accession>
<dbReference type="Pfam" id="PF01258">
    <property type="entry name" value="zf-dskA_traR"/>
    <property type="match status" value="1"/>
</dbReference>
<keyword evidence="1" id="KW-0479">Metal-binding</keyword>
<dbReference type="Proteomes" id="UP000253940">
    <property type="component" value="Chromosome"/>
</dbReference>
<gene>
    <name evidence="6" type="ORF">HYN46_04190</name>
</gene>
<dbReference type="SUPFAM" id="SSF57716">
    <property type="entry name" value="Glucocorticoid receptor-like (DNA-binding domain)"/>
    <property type="match status" value="1"/>
</dbReference>
<dbReference type="GO" id="GO:0008270">
    <property type="term" value="F:zinc ion binding"/>
    <property type="evidence" value="ECO:0007669"/>
    <property type="project" value="UniProtKB-KW"/>
</dbReference>
<dbReference type="EMBL" id="CP031222">
    <property type="protein sequence ID" value="AXI02125.1"/>
    <property type="molecule type" value="Genomic_DNA"/>
</dbReference>
<dbReference type="PANTHER" id="PTHR33823">
    <property type="entry name" value="RNA POLYMERASE-BINDING TRANSCRIPTION FACTOR DKSA-RELATED"/>
    <property type="match status" value="1"/>
</dbReference>